<dbReference type="EMBL" id="PUFN01000007">
    <property type="protein sequence ID" value="TDG73743.1"/>
    <property type="molecule type" value="Genomic_DNA"/>
</dbReference>
<name>A0A4R5NGV3_9LACO</name>
<evidence type="ECO:0000313" key="2">
    <source>
        <dbReference type="Proteomes" id="UP000295257"/>
    </source>
</evidence>
<dbReference type="OrthoDB" id="9799173at2"/>
<dbReference type="AlphaFoldDB" id="A0A4R5NGV3"/>
<sequence length="177" mass="21085">MTSEYVFENKENLVSYIYHKLSDPTPIKLQKAMYFLWAFYAATYGNIDYNQDSEFNSEEKYPRELFKPAFEAWRYGPVDNDVYSWDKTGRIAGFENKFQAKFDDENVEKTSQDREIKLFMDDLLKQIDSVNDFGLVNRSHEDSSYKKVYKDGYNHIEMNPEDIKKDYVGYVKKQSEI</sequence>
<gene>
    <name evidence="1" type="ORF">C5L30_001235</name>
</gene>
<organism evidence="1 2">
    <name type="scientific">Companilactobacillus farciminis</name>
    <dbReference type="NCBI Taxonomy" id="1612"/>
    <lineage>
        <taxon>Bacteria</taxon>
        <taxon>Bacillati</taxon>
        <taxon>Bacillota</taxon>
        <taxon>Bacilli</taxon>
        <taxon>Lactobacillales</taxon>
        <taxon>Lactobacillaceae</taxon>
        <taxon>Companilactobacillus</taxon>
    </lineage>
</organism>
<evidence type="ECO:0000313" key="1">
    <source>
        <dbReference type="EMBL" id="TDG73743.1"/>
    </source>
</evidence>
<keyword evidence="2" id="KW-1185">Reference proteome</keyword>
<evidence type="ECO:0008006" key="3">
    <source>
        <dbReference type="Google" id="ProtNLM"/>
    </source>
</evidence>
<accession>A0A4R5NGV3</accession>
<dbReference type="RefSeq" id="WP_010020972.1">
    <property type="nucleotide sequence ID" value="NZ_CAJJMR010000075.1"/>
</dbReference>
<reference evidence="1 2" key="1">
    <citation type="journal article" date="2019" name="Appl. Microbiol. Biotechnol.">
        <title>Uncovering carbohydrate metabolism through a genotype-phenotype association study of 56 lactic acid bacteria genomes.</title>
        <authorList>
            <person name="Buron-Moles G."/>
            <person name="Chailyan A."/>
            <person name="Dolejs I."/>
            <person name="Forster J."/>
            <person name="Miks M.H."/>
        </authorList>
    </citation>
    <scope>NUCLEOTIDE SEQUENCE [LARGE SCALE GENOMIC DNA]</scope>
    <source>
        <strain evidence="1 2">ATCC 29644</strain>
    </source>
</reference>
<comment type="caution">
    <text evidence="1">The sequence shown here is derived from an EMBL/GenBank/DDBJ whole genome shotgun (WGS) entry which is preliminary data.</text>
</comment>
<dbReference type="Proteomes" id="UP000295257">
    <property type="component" value="Unassembled WGS sequence"/>
</dbReference>
<proteinExistence type="predicted"/>
<protein>
    <recommendedName>
        <fullName evidence="3">Antitoxin SocA-like Panacea domain-containing protein</fullName>
    </recommendedName>
</protein>